<dbReference type="Proteomes" id="UP000798808">
    <property type="component" value="Unassembled WGS sequence"/>
</dbReference>
<protein>
    <submittedName>
        <fullName evidence="1">DUF4848 domain-containing protein</fullName>
    </submittedName>
</protein>
<dbReference type="PROSITE" id="PS51257">
    <property type="entry name" value="PROKAR_LIPOPROTEIN"/>
    <property type="match status" value="1"/>
</dbReference>
<dbReference type="EMBL" id="SMLW01000676">
    <property type="protein sequence ID" value="MTI28997.1"/>
    <property type="molecule type" value="Genomic_DNA"/>
</dbReference>
<gene>
    <name evidence="1" type="ORF">E1163_28810</name>
</gene>
<keyword evidence="2" id="KW-1185">Reference proteome</keyword>
<evidence type="ECO:0000313" key="1">
    <source>
        <dbReference type="EMBL" id="MTI28997.1"/>
    </source>
</evidence>
<name>A0ABW9RXM9_9BACT</name>
<comment type="caution">
    <text evidence="1">The sequence shown here is derived from an EMBL/GenBank/DDBJ whole genome shotgun (WGS) entry which is preliminary data.</text>
</comment>
<evidence type="ECO:0000313" key="2">
    <source>
        <dbReference type="Proteomes" id="UP000798808"/>
    </source>
</evidence>
<proteinExistence type="predicted"/>
<reference evidence="1 2" key="1">
    <citation type="submission" date="2019-02" db="EMBL/GenBank/DDBJ databases">
        <authorList>
            <person name="Goldberg S.R."/>
            <person name="Haltli B.A."/>
            <person name="Correa H."/>
            <person name="Russell K.G."/>
        </authorList>
    </citation>
    <scope>NUCLEOTIDE SEQUENCE [LARGE SCALE GENOMIC DNA]</scope>
    <source>
        <strain evidence="1 2">JCM 16186</strain>
    </source>
</reference>
<sequence length="334" mass="38565">MKQFSTLGYGSKSIATLLIFTIFSCCSENDVLLTNDESMLTLNNQEQFDELVDFVMEADSAEMAEFTNTLDFKSLKTIMDEVEAAEEGLLAELEMKYDPEIPREREYAAITKEYLDKEVLRLDEFGIPELNIPIPAFALFLNEEREMKIGDKTVRFSYDDIKVIEPQTMTEIAVNPVERIIRETKKPGQENEKSCTSTSGKYRLITYENNQIWSSGTGVPCSDSRFSHWLKLRSLKKVFGSWHNHKTSALRVKGSVRISHYKSENHGSDLTFIRYMTNENNYFYNLPDHHTATKYFIKDYPLRYGINNECIQYHIKFDYTNHVGIGKNGTTCSL</sequence>
<accession>A0ABW9RXM9</accession>
<organism evidence="1 2">
    <name type="scientific">Fulvivirga kasyanovii</name>
    <dbReference type="NCBI Taxonomy" id="396812"/>
    <lineage>
        <taxon>Bacteria</taxon>
        <taxon>Pseudomonadati</taxon>
        <taxon>Bacteroidota</taxon>
        <taxon>Cytophagia</taxon>
        <taxon>Cytophagales</taxon>
        <taxon>Fulvivirgaceae</taxon>
        <taxon>Fulvivirga</taxon>
    </lineage>
</organism>
<dbReference type="RefSeq" id="WP_155177066.1">
    <property type="nucleotide sequence ID" value="NZ_BAAAFL010000012.1"/>
</dbReference>